<dbReference type="Proteomes" id="UP000294933">
    <property type="component" value="Unassembled WGS sequence"/>
</dbReference>
<feature type="non-terminal residue" evidence="2">
    <location>
        <position position="1"/>
    </location>
</feature>
<dbReference type="Pfam" id="PF02954">
    <property type="entry name" value="HTH_8"/>
    <property type="match status" value="1"/>
</dbReference>
<protein>
    <recommendedName>
        <fullName evidence="1">DNA binding HTH domain-containing protein</fullName>
    </recommendedName>
</protein>
<gene>
    <name evidence="2" type="ORF">BD410DRAFT_709811</name>
</gene>
<dbReference type="AlphaFoldDB" id="A0A4V3AZS1"/>
<dbReference type="VEuPathDB" id="FungiDB:BD410DRAFT_709811"/>
<keyword evidence="3" id="KW-1185">Reference proteome</keyword>
<accession>A0A4V3AZS1</accession>
<organism evidence="2 3">
    <name type="scientific">Rickenella mellea</name>
    <dbReference type="NCBI Taxonomy" id="50990"/>
    <lineage>
        <taxon>Eukaryota</taxon>
        <taxon>Fungi</taxon>
        <taxon>Dikarya</taxon>
        <taxon>Basidiomycota</taxon>
        <taxon>Agaricomycotina</taxon>
        <taxon>Agaricomycetes</taxon>
        <taxon>Hymenochaetales</taxon>
        <taxon>Rickenellaceae</taxon>
        <taxon>Rickenella</taxon>
    </lineage>
</organism>
<sequence>KLAEILGVHRNTLHYKLKVDGIHKKFSDISDDELDVLLRLYKKQQPTAGLQYTLGFLATNGI</sequence>
<dbReference type="GO" id="GO:0043565">
    <property type="term" value="F:sequence-specific DNA binding"/>
    <property type="evidence" value="ECO:0007669"/>
    <property type="project" value="InterPro"/>
</dbReference>
<evidence type="ECO:0000259" key="1">
    <source>
        <dbReference type="Pfam" id="PF02954"/>
    </source>
</evidence>
<reference evidence="2 3" key="1">
    <citation type="submission" date="2018-06" db="EMBL/GenBank/DDBJ databases">
        <title>A transcriptomic atlas of mushroom development highlights an independent origin of complex multicellularity.</title>
        <authorList>
            <consortium name="DOE Joint Genome Institute"/>
            <person name="Krizsan K."/>
            <person name="Almasi E."/>
            <person name="Merenyi Z."/>
            <person name="Sahu N."/>
            <person name="Viragh M."/>
            <person name="Koszo T."/>
            <person name="Mondo S."/>
            <person name="Kiss B."/>
            <person name="Balint B."/>
            <person name="Kues U."/>
            <person name="Barry K."/>
            <person name="Hegedus J.C."/>
            <person name="Henrissat B."/>
            <person name="Johnson J."/>
            <person name="Lipzen A."/>
            <person name="Ohm R."/>
            <person name="Nagy I."/>
            <person name="Pangilinan J."/>
            <person name="Yan J."/>
            <person name="Xiong Y."/>
            <person name="Grigoriev I.V."/>
            <person name="Hibbett D.S."/>
            <person name="Nagy L.G."/>
        </authorList>
    </citation>
    <scope>NUCLEOTIDE SEQUENCE [LARGE SCALE GENOMIC DNA]</scope>
    <source>
        <strain evidence="2 3">SZMC22713</strain>
    </source>
</reference>
<name>A0A4V3AZS1_9AGAM</name>
<dbReference type="EMBL" id="ML170156">
    <property type="protein sequence ID" value="TDL30238.1"/>
    <property type="molecule type" value="Genomic_DNA"/>
</dbReference>
<proteinExistence type="predicted"/>
<evidence type="ECO:0000313" key="3">
    <source>
        <dbReference type="Proteomes" id="UP000294933"/>
    </source>
</evidence>
<dbReference type="InterPro" id="IPR002197">
    <property type="entry name" value="HTH_Fis"/>
</dbReference>
<feature type="domain" description="DNA binding HTH" evidence="1">
    <location>
        <begin position="1"/>
        <end position="18"/>
    </location>
</feature>
<dbReference type="OrthoDB" id="2686689at2759"/>
<evidence type="ECO:0000313" key="2">
    <source>
        <dbReference type="EMBL" id="TDL30238.1"/>
    </source>
</evidence>